<dbReference type="Gene3D" id="3.40.630.30">
    <property type="match status" value="1"/>
</dbReference>
<feature type="domain" description="N-acetyltransferase" evidence="1">
    <location>
        <begin position="1"/>
        <end position="148"/>
    </location>
</feature>
<evidence type="ECO:0000313" key="3">
    <source>
        <dbReference type="Proteomes" id="UP000586305"/>
    </source>
</evidence>
<protein>
    <submittedName>
        <fullName evidence="2">GNAT family N-acetyltransferase</fullName>
    </submittedName>
</protein>
<dbReference type="AlphaFoldDB" id="A0A849VFJ4"/>
<dbReference type="PROSITE" id="PS51186">
    <property type="entry name" value="GNAT"/>
    <property type="match status" value="1"/>
</dbReference>
<dbReference type="InterPro" id="IPR016181">
    <property type="entry name" value="Acyl_CoA_acyltransferase"/>
</dbReference>
<dbReference type="EMBL" id="JABBPG010000002">
    <property type="protein sequence ID" value="NOU50481.1"/>
    <property type="molecule type" value="Genomic_DNA"/>
</dbReference>
<organism evidence="2 3">
    <name type="scientific">Pseudoalteromonas caenipelagi</name>
    <dbReference type="NCBI Taxonomy" id="2726988"/>
    <lineage>
        <taxon>Bacteria</taxon>
        <taxon>Pseudomonadati</taxon>
        <taxon>Pseudomonadota</taxon>
        <taxon>Gammaproteobacteria</taxon>
        <taxon>Alteromonadales</taxon>
        <taxon>Pseudoalteromonadaceae</taxon>
        <taxon>Pseudoalteromonas</taxon>
    </lineage>
</organism>
<dbReference type="CDD" id="cd04301">
    <property type="entry name" value="NAT_SF"/>
    <property type="match status" value="1"/>
</dbReference>
<dbReference type="SUPFAM" id="SSF55729">
    <property type="entry name" value="Acyl-CoA N-acyltransferases (Nat)"/>
    <property type="match status" value="1"/>
</dbReference>
<gene>
    <name evidence="2" type="ORF">HG263_07995</name>
</gene>
<reference evidence="2 3" key="1">
    <citation type="submission" date="2020-04" db="EMBL/GenBank/DDBJ databases">
        <title>Pseudoalteromonas caenipelagi sp. nov., isolated from a tidal flat.</title>
        <authorList>
            <person name="Park S."/>
            <person name="Yoon J.-H."/>
        </authorList>
    </citation>
    <scope>NUCLEOTIDE SEQUENCE [LARGE SCALE GENOMIC DNA]</scope>
    <source>
        <strain evidence="2 3">JBTF-M23</strain>
    </source>
</reference>
<dbReference type="InterPro" id="IPR000182">
    <property type="entry name" value="GNAT_dom"/>
</dbReference>
<evidence type="ECO:0000259" key="1">
    <source>
        <dbReference type="PROSITE" id="PS51186"/>
    </source>
</evidence>
<dbReference type="Proteomes" id="UP000586305">
    <property type="component" value="Unassembled WGS sequence"/>
</dbReference>
<keyword evidence="3" id="KW-1185">Reference proteome</keyword>
<sequence length="148" mass="16915">MIAKLTHQNRDEAQRIYHVFQQSYKIEAQLIGTEHFPPLSRTTADISNSPSDFYGFFEQDTLAAVIEIEVAEQTLDIHSLTVDPQFFRKGIADKLMRYVLSEFATTQAIVETAAVNEPAIRLYRKHGFVITKRFTPSHGIEKVAMRLT</sequence>
<keyword evidence="2" id="KW-0808">Transferase</keyword>
<proteinExistence type="predicted"/>
<name>A0A849VFJ4_9GAMM</name>
<dbReference type="GO" id="GO:0016747">
    <property type="term" value="F:acyltransferase activity, transferring groups other than amino-acyl groups"/>
    <property type="evidence" value="ECO:0007669"/>
    <property type="project" value="InterPro"/>
</dbReference>
<comment type="caution">
    <text evidence="2">The sequence shown here is derived from an EMBL/GenBank/DDBJ whole genome shotgun (WGS) entry which is preliminary data.</text>
</comment>
<dbReference type="RefSeq" id="WP_171625544.1">
    <property type="nucleotide sequence ID" value="NZ_JABBPG010000002.1"/>
</dbReference>
<evidence type="ECO:0000313" key="2">
    <source>
        <dbReference type="EMBL" id="NOU50481.1"/>
    </source>
</evidence>
<dbReference type="Pfam" id="PF00583">
    <property type="entry name" value="Acetyltransf_1"/>
    <property type="match status" value="1"/>
</dbReference>
<accession>A0A849VFJ4</accession>